<organism evidence="1 2">
    <name type="scientific">Parathielavia hyrcaniae</name>
    <dbReference type="NCBI Taxonomy" id="113614"/>
    <lineage>
        <taxon>Eukaryota</taxon>
        <taxon>Fungi</taxon>
        <taxon>Dikarya</taxon>
        <taxon>Ascomycota</taxon>
        <taxon>Pezizomycotina</taxon>
        <taxon>Sordariomycetes</taxon>
        <taxon>Sordariomycetidae</taxon>
        <taxon>Sordariales</taxon>
        <taxon>Chaetomiaceae</taxon>
        <taxon>Parathielavia</taxon>
    </lineage>
</organism>
<gene>
    <name evidence="1" type="ORF">N658DRAFT_55608</name>
</gene>
<comment type="caution">
    <text evidence="1">The sequence shown here is derived from an EMBL/GenBank/DDBJ whole genome shotgun (WGS) entry which is preliminary data.</text>
</comment>
<evidence type="ECO:0000313" key="1">
    <source>
        <dbReference type="EMBL" id="KAK4096118.1"/>
    </source>
</evidence>
<sequence>MRVVAAYSADILVDLLRLVVVMRWLGWMPRMWWGLGAECALKCGCNYRASVYWHLARLSRH</sequence>
<reference evidence="1" key="1">
    <citation type="journal article" date="2023" name="Mol. Phylogenet. Evol.">
        <title>Genome-scale phylogeny and comparative genomics of the fungal order Sordariales.</title>
        <authorList>
            <person name="Hensen N."/>
            <person name="Bonometti L."/>
            <person name="Westerberg I."/>
            <person name="Brannstrom I.O."/>
            <person name="Guillou S."/>
            <person name="Cros-Aarteil S."/>
            <person name="Calhoun S."/>
            <person name="Haridas S."/>
            <person name="Kuo A."/>
            <person name="Mondo S."/>
            <person name="Pangilinan J."/>
            <person name="Riley R."/>
            <person name="LaButti K."/>
            <person name="Andreopoulos B."/>
            <person name="Lipzen A."/>
            <person name="Chen C."/>
            <person name="Yan M."/>
            <person name="Daum C."/>
            <person name="Ng V."/>
            <person name="Clum A."/>
            <person name="Steindorff A."/>
            <person name="Ohm R.A."/>
            <person name="Martin F."/>
            <person name="Silar P."/>
            <person name="Natvig D.O."/>
            <person name="Lalanne C."/>
            <person name="Gautier V."/>
            <person name="Ament-Velasquez S.L."/>
            <person name="Kruys A."/>
            <person name="Hutchinson M.I."/>
            <person name="Powell A.J."/>
            <person name="Barry K."/>
            <person name="Miller A.N."/>
            <person name="Grigoriev I.V."/>
            <person name="Debuchy R."/>
            <person name="Gladieux P."/>
            <person name="Hiltunen Thoren M."/>
            <person name="Johannesson H."/>
        </authorList>
    </citation>
    <scope>NUCLEOTIDE SEQUENCE</scope>
    <source>
        <strain evidence="1">CBS 757.83</strain>
    </source>
</reference>
<dbReference type="AlphaFoldDB" id="A0AAN6SWN8"/>
<name>A0AAN6SWN8_9PEZI</name>
<keyword evidence="2" id="KW-1185">Reference proteome</keyword>
<dbReference type="Proteomes" id="UP001305647">
    <property type="component" value="Unassembled WGS sequence"/>
</dbReference>
<dbReference type="EMBL" id="MU863737">
    <property type="protein sequence ID" value="KAK4096118.1"/>
    <property type="molecule type" value="Genomic_DNA"/>
</dbReference>
<reference evidence="1" key="2">
    <citation type="submission" date="2023-05" db="EMBL/GenBank/DDBJ databases">
        <authorList>
            <consortium name="Lawrence Berkeley National Laboratory"/>
            <person name="Steindorff A."/>
            <person name="Hensen N."/>
            <person name="Bonometti L."/>
            <person name="Westerberg I."/>
            <person name="Brannstrom I.O."/>
            <person name="Guillou S."/>
            <person name="Cros-Aarteil S."/>
            <person name="Calhoun S."/>
            <person name="Haridas S."/>
            <person name="Kuo A."/>
            <person name="Mondo S."/>
            <person name="Pangilinan J."/>
            <person name="Riley R."/>
            <person name="Labutti K."/>
            <person name="Andreopoulos B."/>
            <person name="Lipzen A."/>
            <person name="Chen C."/>
            <person name="Yanf M."/>
            <person name="Daum C."/>
            <person name="Ng V."/>
            <person name="Clum A."/>
            <person name="Ohm R."/>
            <person name="Martin F."/>
            <person name="Silar P."/>
            <person name="Natvig D."/>
            <person name="Lalanne C."/>
            <person name="Gautier V."/>
            <person name="Ament-Velasquez S.L."/>
            <person name="Kruys A."/>
            <person name="Hutchinson M.I."/>
            <person name="Powell A.J."/>
            <person name="Barry K."/>
            <person name="Miller A.N."/>
            <person name="Grigoriev I.V."/>
            <person name="Debuchy R."/>
            <person name="Gladieux P."/>
            <person name="Thoren M.H."/>
            <person name="Johannesson H."/>
        </authorList>
    </citation>
    <scope>NUCLEOTIDE SEQUENCE</scope>
    <source>
        <strain evidence="1">CBS 757.83</strain>
    </source>
</reference>
<evidence type="ECO:0000313" key="2">
    <source>
        <dbReference type="Proteomes" id="UP001305647"/>
    </source>
</evidence>
<protein>
    <submittedName>
        <fullName evidence="1">Uncharacterized protein</fullName>
    </submittedName>
</protein>
<proteinExistence type="predicted"/>
<accession>A0AAN6SWN8</accession>